<keyword evidence="6" id="KW-0865">Zymogen</keyword>
<evidence type="ECO:0000256" key="3">
    <source>
        <dbReference type="ARBA" id="ARBA00022793"/>
    </source>
</evidence>
<keyword evidence="9" id="KW-1208">Phospholipid metabolism</keyword>
<evidence type="ECO:0000256" key="5">
    <source>
        <dbReference type="ARBA" id="ARBA00023136"/>
    </source>
</evidence>
<evidence type="ECO:0000256" key="10">
    <source>
        <dbReference type="ARBA" id="ARBA00023317"/>
    </source>
</evidence>
<sequence>MLAREGLPWVLGLAVVGALLAGIAYGGRWWPGYLLGGTALGLALFLGAFFRDPERTGQGDVLSAADGHVLVVGEEGPRVRIGTFMNVTDVHVNRFPLSGYLLRVEDRGGPRRPAFSPSASGNAQKRYLLVSPLGIVEVVQITGFLARRCRSWQEPGTAARRADRLGMILFGSRVDVVLPRARVRVLVRPGDRVRAGCTPLAEV</sequence>
<keyword evidence="8" id="KW-0456">Lyase</keyword>
<comment type="caution">
    <text evidence="12">The sequence shown here is derived from an EMBL/GenBank/DDBJ whole genome shotgun (WGS) entry which is preliminary data.</text>
</comment>
<keyword evidence="11" id="KW-0812">Transmembrane</keyword>
<feature type="transmembrane region" description="Helical" evidence="11">
    <location>
        <begin position="7"/>
        <end position="26"/>
    </location>
</feature>
<feature type="non-terminal residue" evidence="12">
    <location>
        <position position="203"/>
    </location>
</feature>
<dbReference type="InterPro" id="IPR033175">
    <property type="entry name" value="PSD-A"/>
</dbReference>
<reference evidence="12" key="1">
    <citation type="submission" date="2013-08" db="EMBL/GenBank/DDBJ databases">
        <authorList>
            <person name="Mendez C."/>
            <person name="Richter M."/>
            <person name="Ferrer M."/>
            <person name="Sanchez J."/>
        </authorList>
    </citation>
    <scope>NUCLEOTIDE SEQUENCE</scope>
</reference>
<protein>
    <submittedName>
        <fullName evidence="12">Phosphatidylserine decarboxylase related protein</fullName>
    </submittedName>
</protein>
<keyword evidence="2" id="KW-0444">Lipid biosynthesis</keyword>
<accession>T0Y272</accession>
<dbReference type="PANTHER" id="PTHR35809">
    <property type="entry name" value="ARCHAETIDYLSERINE DECARBOXYLASE PROENZYME-RELATED"/>
    <property type="match status" value="1"/>
</dbReference>
<dbReference type="GO" id="GO:0008654">
    <property type="term" value="P:phospholipid biosynthetic process"/>
    <property type="evidence" value="ECO:0007669"/>
    <property type="project" value="UniProtKB-KW"/>
</dbReference>
<proteinExistence type="predicted"/>
<organism evidence="12">
    <name type="scientific">mine drainage metagenome</name>
    <dbReference type="NCBI Taxonomy" id="410659"/>
    <lineage>
        <taxon>unclassified sequences</taxon>
        <taxon>metagenomes</taxon>
        <taxon>ecological metagenomes</taxon>
    </lineage>
</organism>
<keyword evidence="5 11" id="KW-0472">Membrane</keyword>
<dbReference type="InterPro" id="IPR003817">
    <property type="entry name" value="PS_Dcarbxylase"/>
</dbReference>
<keyword evidence="1" id="KW-1003">Cell membrane</keyword>
<feature type="transmembrane region" description="Helical" evidence="11">
    <location>
        <begin position="32"/>
        <end position="50"/>
    </location>
</feature>
<evidence type="ECO:0000256" key="7">
    <source>
        <dbReference type="ARBA" id="ARBA00023209"/>
    </source>
</evidence>
<evidence type="ECO:0000256" key="4">
    <source>
        <dbReference type="ARBA" id="ARBA00023098"/>
    </source>
</evidence>
<evidence type="ECO:0000256" key="9">
    <source>
        <dbReference type="ARBA" id="ARBA00023264"/>
    </source>
</evidence>
<reference evidence="12" key="2">
    <citation type="journal article" date="2014" name="ISME J.">
        <title>Microbial stratification in low pH oxic and suboxic macroscopic growths along an acid mine drainage.</title>
        <authorList>
            <person name="Mendez-Garcia C."/>
            <person name="Mesa V."/>
            <person name="Sprenger R.R."/>
            <person name="Richter M."/>
            <person name="Diez M.S."/>
            <person name="Solano J."/>
            <person name="Bargiela R."/>
            <person name="Golyshina O.V."/>
            <person name="Manteca A."/>
            <person name="Ramos J.L."/>
            <person name="Gallego J.R."/>
            <person name="Llorente I."/>
            <person name="Martins Dos Santos V.A."/>
            <person name="Jensen O.N."/>
            <person name="Pelaez A.I."/>
            <person name="Sanchez J."/>
            <person name="Ferrer M."/>
        </authorList>
    </citation>
    <scope>NUCLEOTIDE SEQUENCE</scope>
</reference>
<keyword evidence="7" id="KW-0594">Phospholipid biosynthesis</keyword>
<evidence type="ECO:0000256" key="2">
    <source>
        <dbReference type="ARBA" id="ARBA00022516"/>
    </source>
</evidence>
<dbReference type="AlphaFoldDB" id="T0Y272"/>
<evidence type="ECO:0000256" key="1">
    <source>
        <dbReference type="ARBA" id="ARBA00022475"/>
    </source>
</evidence>
<dbReference type="EMBL" id="AUZY01012963">
    <property type="protein sequence ID" value="EQD27098.1"/>
    <property type="molecule type" value="Genomic_DNA"/>
</dbReference>
<keyword evidence="4" id="KW-0443">Lipid metabolism</keyword>
<name>T0Y272_9ZZZZ</name>
<evidence type="ECO:0000256" key="6">
    <source>
        <dbReference type="ARBA" id="ARBA00023145"/>
    </source>
</evidence>
<keyword evidence="3" id="KW-0210">Decarboxylase</keyword>
<evidence type="ECO:0000313" key="12">
    <source>
        <dbReference type="EMBL" id="EQD27098.1"/>
    </source>
</evidence>
<evidence type="ECO:0000256" key="8">
    <source>
        <dbReference type="ARBA" id="ARBA00023239"/>
    </source>
</evidence>
<dbReference type="Pfam" id="PF02666">
    <property type="entry name" value="PS_Dcarbxylase"/>
    <property type="match status" value="1"/>
</dbReference>
<evidence type="ECO:0000256" key="11">
    <source>
        <dbReference type="SAM" id="Phobius"/>
    </source>
</evidence>
<dbReference type="GO" id="GO:0004609">
    <property type="term" value="F:phosphatidylserine decarboxylase activity"/>
    <property type="evidence" value="ECO:0007669"/>
    <property type="project" value="InterPro"/>
</dbReference>
<dbReference type="PANTHER" id="PTHR35809:SF1">
    <property type="entry name" value="ARCHAETIDYLSERINE DECARBOXYLASE PROENZYME-RELATED"/>
    <property type="match status" value="1"/>
</dbReference>
<keyword evidence="11" id="KW-1133">Transmembrane helix</keyword>
<gene>
    <name evidence="12" type="ORF">B1B_19295</name>
</gene>
<keyword evidence="10" id="KW-0670">Pyruvate</keyword>